<dbReference type="InterPro" id="IPR051157">
    <property type="entry name" value="PDH/Transketolase"/>
</dbReference>
<dbReference type="GO" id="GO:0000287">
    <property type="term" value="F:magnesium ion binding"/>
    <property type="evidence" value="ECO:0007669"/>
    <property type="project" value="UniProtKB-ARBA"/>
</dbReference>
<proteinExistence type="inferred from homology"/>
<dbReference type="PANTHER" id="PTHR43825">
    <property type="entry name" value="PYRUVATE DEHYDROGENASE E1 COMPONENT"/>
    <property type="match status" value="1"/>
</dbReference>
<dbReference type="InterPro" id="IPR029061">
    <property type="entry name" value="THDP-binding"/>
</dbReference>
<dbReference type="Pfam" id="PF02779">
    <property type="entry name" value="Transket_pyr"/>
    <property type="match status" value="1"/>
</dbReference>
<dbReference type="InterPro" id="IPR005475">
    <property type="entry name" value="Transketolase-like_Pyr-bd"/>
</dbReference>
<keyword evidence="6" id="KW-1185">Reference proteome</keyword>
<reference evidence="5 6" key="1">
    <citation type="submission" date="2017-07" db="EMBL/GenBank/DDBJ databases">
        <title>Amycolatopsis alba DSM 44262 Genome sequencing and assembly.</title>
        <authorList>
            <person name="Kaur N."/>
            <person name="Mayilraj S."/>
        </authorList>
    </citation>
    <scope>NUCLEOTIDE SEQUENCE [LARGE SCALE GENOMIC DNA]</scope>
    <source>
        <strain evidence="5 6">DSM 44262</strain>
    </source>
</reference>
<dbReference type="InterPro" id="IPR033248">
    <property type="entry name" value="Transketolase_C"/>
</dbReference>
<dbReference type="FunFam" id="3.40.50.970:FF:000129">
    <property type="entry name" value="Transketolase"/>
    <property type="match status" value="1"/>
</dbReference>
<evidence type="ECO:0000256" key="2">
    <source>
        <dbReference type="ARBA" id="ARBA00007131"/>
    </source>
</evidence>
<dbReference type="SMART" id="SM00861">
    <property type="entry name" value="Transket_pyr"/>
    <property type="match status" value="1"/>
</dbReference>
<dbReference type="OrthoDB" id="8732661at2"/>
<keyword evidence="3" id="KW-0786">Thiamine pyrophosphate</keyword>
<evidence type="ECO:0000256" key="3">
    <source>
        <dbReference type="ARBA" id="ARBA00023052"/>
    </source>
</evidence>
<evidence type="ECO:0000256" key="1">
    <source>
        <dbReference type="ARBA" id="ARBA00001964"/>
    </source>
</evidence>
<organism evidence="5 6">
    <name type="scientific">Amycolatopsis alba DSM 44262</name>
    <dbReference type="NCBI Taxonomy" id="1125972"/>
    <lineage>
        <taxon>Bacteria</taxon>
        <taxon>Bacillati</taxon>
        <taxon>Actinomycetota</taxon>
        <taxon>Actinomycetes</taxon>
        <taxon>Pseudonocardiales</taxon>
        <taxon>Pseudonocardiaceae</taxon>
        <taxon>Amycolatopsis</taxon>
    </lineage>
</organism>
<comment type="similarity">
    <text evidence="2">Belongs to the transketolase family.</text>
</comment>
<dbReference type="SUPFAM" id="SSF52518">
    <property type="entry name" value="Thiamin diphosphate-binding fold (THDP-binding)"/>
    <property type="match status" value="1"/>
</dbReference>
<comment type="cofactor">
    <cofactor evidence="1">
        <name>thiamine diphosphate</name>
        <dbReference type="ChEBI" id="CHEBI:58937"/>
    </cofactor>
</comment>
<dbReference type="Gene3D" id="3.40.50.970">
    <property type="match status" value="1"/>
</dbReference>
<dbReference type="RefSeq" id="WP_020635767.1">
    <property type="nucleotide sequence ID" value="NZ_KB913032.1"/>
</dbReference>
<dbReference type="InterPro" id="IPR009014">
    <property type="entry name" value="Transketo_C/PFOR_II"/>
</dbReference>
<dbReference type="PANTHER" id="PTHR43825:SF1">
    <property type="entry name" value="TRANSKETOLASE-LIKE PYRIMIDINE-BINDING DOMAIN-CONTAINING PROTEIN"/>
    <property type="match status" value="1"/>
</dbReference>
<dbReference type="SUPFAM" id="SSF52922">
    <property type="entry name" value="TK C-terminal domain-like"/>
    <property type="match status" value="1"/>
</dbReference>
<evidence type="ECO:0000313" key="5">
    <source>
        <dbReference type="EMBL" id="OXM42615.1"/>
    </source>
</evidence>
<evidence type="ECO:0000313" key="6">
    <source>
        <dbReference type="Proteomes" id="UP000215563"/>
    </source>
</evidence>
<dbReference type="Proteomes" id="UP000215563">
    <property type="component" value="Unassembled WGS sequence"/>
</dbReference>
<evidence type="ECO:0000259" key="4">
    <source>
        <dbReference type="SMART" id="SM00861"/>
    </source>
</evidence>
<dbReference type="Gene3D" id="3.40.50.920">
    <property type="match status" value="1"/>
</dbReference>
<accession>A0A229R7P1</accession>
<gene>
    <name evidence="5" type="ORF">CFP75_41985</name>
</gene>
<dbReference type="CDD" id="cd07033">
    <property type="entry name" value="TPP_PYR_DXS_TK_like"/>
    <property type="match status" value="1"/>
</dbReference>
<dbReference type="EMBL" id="NMQU01000188">
    <property type="protein sequence ID" value="OXM42615.1"/>
    <property type="molecule type" value="Genomic_DNA"/>
</dbReference>
<name>A0A229R7P1_AMYAL</name>
<protein>
    <submittedName>
        <fullName evidence="5">Transketolase</fullName>
    </submittedName>
</protein>
<dbReference type="AlphaFoldDB" id="A0A229R7P1"/>
<sequence>MTLAEGTTRTEAGVDWQERYRVSTREIYRSTLAELAEKDPRVFCVDSDMGGLETGFGAQFPERYVNVGIAEANLMGVSAGMASMGLRPYANTISSFAACRACEQLKVDVAGNNLPVRVVVTHAGFSAGHYGPTHHALEDIAIARTLPNMTVVVPADAVETEAAVWATAELPGPLFLRLGRAATPLVHDKPAEFVLGKATRLRDGDDLTIVATGPFPVVMALRAHELLATAGINARVLNMHTVKPIDREALIAAATETGAVITVEDHVSSGGMGGAVCEVLAETVPCPVRRIGVPEGFFDMVGGEEELLVATGVSTDSIVEAARALRHGSGERKGLT</sequence>
<dbReference type="Pfam" id="PF02780">
    <property type="entry name" value="Transketolase_C"/>
    <property type="match status" value="1"/>
</dbReference>
<comment type="caution">
    <text evidence="5">The sequence shown here is derived from an EMBL/GenBank/DDBJ whole genome shotgun (WGS) entry which is preliminary data.</text>
</comment>
<feature type="domain" description="Transketolase-like pyrimidine-binding" evidence="4">
    <location>
        <begin position="22"/>
        <end position="185"/>
    </location>
</feature>